<keyword evidence="1" id="KW-0479">Metal-binding</keyword>
<dbReference type="PANTHER" id="PTHR45833:SF1">
    <property type="entry name" value="METHIONINE SYNTHASE"/>
    <property type="match status" value="1"/>
</dbReference>
<evidence type="ECO:0000256" key="2">
    <source>
        <dbReference type="ARBA" id="ARBA00023285"/>
    </source>
</evidence>
<accession>A0A3B1C2Z6</accession>
<organism evidence="5">
    <name type="scientific">hydrothermal vent metagenome</name>
    <dbReference type="NCBI Taxonomy" id="652676"/>
    <lineage>
        <taxon>unclassified sequences</taxon>
        <taxon>metagenomes</taxon>
        <taxon>ecological metagenomes</taxon>
    </lineage>
</organism>
<dbReference type="SUPFAM" id="SSF52242">
    <property type="entry name" value="Cobalamin (vitamin B12)-binding domain"/>
    <property type="match status" value="1"/>
</dbReference>
<dbReference type="InterPro" id="IPR050554">
    <property type="entry name" value="Met_Synthase/Corrinoid"/>
</dbReference>
<dbReference type="AlphaFoldDB" id="A0A3B1C2Z6"/>
<evidence type="ECO:0000259" key="3">
    <source>
        <dbReference type="PROSITE" id="PS50974"/>
    </source>
</evidence>
<dbReference type="InterPro" id="IPR036724">
    <property type="entry name" value="Cobalamin-bd_sf"/>
</dbReference>
<reference evidence="5" key="1">
    <citation type="submission" date="2018-06" db="EMBL/GenBank/DDBJ databases">
        <authorList>
            <person name="Zhirakovskaya E."/>
        </authorList>
    </citation>
    <scope>NUCLEOTIDE SEQUENCE</scope>
</reference>
<gene>
    <name evidence="5" type="ORF">MNBD_IGNAVI01-2187</name>
</gene>
<dbReference type="EC" id="2.1.1.13" evidence="5"/>
<evidence type="ECO:0000313" key="5">
    <source>
        <dbReference type="EMBL" id="VAX18953.1"/>
    </source>
</evidence>
<dbReference type="Pfam" id="PF02965">
    <property type="entry name" value="Met_synt_B12"/>
    <property type="match status" value="1"/>
</dbReference>
<dbReference type="PROSITE" id="PS51332">
    <property type="entry name" value="B12_BINDING"/>
    <property type="match status" value="1"/>
</dbReference>
<proteinExistence type="predicted"/>
<name>A0A3B1C2Z6_9ZZZZ</name>
<feature type="domain" description="B12-binding" evidence="4">
    <location>
        <begin position="1"/>
        <end position="99"/>
    </location>
</feature>
<keyword evidence="5" id="KW-0808">Transferase</keyword>
<keyword evidence="2" id="KW-0170">Cobalt</keyword>
<dbReference type="SUPFAM" id="SSF56507">
    <property type="entry name" value="Methionine synthase activation domain-like"/>
    <property type="match status" value="1"/>
</dbReference>
<protein>
    <submittedName>
        <fullName evidence="5">5-methyltetrahydrofolate--homocysteine methyltransferase</fullName>
        <ecNumber evidence="5">2.1.1.13</ecNumber>
    </submittedName>
</protein>
<dbReference type="InterPro" id="IPR037010">
    <property type="entry name" value="VitB12-dep_Met_synth_activ_sf"/>
</dbReference>
<evidence type="ECO:0000259" key="4">
    <source>
        <dbReference type="PROSITE" id="PS51332"/>
    </source>
</evidence>
<dbReference type="InterPro" id="IPR006158">
    <property type="entry name" value="Cobalamin-bd"/>
</dbReference>
<sequence length="446" mass="50564">MVSSDKILSVAREKKVDAIGLSGLITPSLDEMVHVAKEMEREKFDLPLLIGGATTSKAHTALKIAPNYSGTTVHVLDASRSVQTTSSLLNRSTNKEFSEKIKREYSQLRENYKQRESNKEYITLEEARKNKPAINWGEQKIIKPKSLGVTILNDYPLSEIEKFIDWTPFFRTWELKGKYPSILTDEKVGEEATKLFEDAKKLLSEIVDQKLLKANGVFGLFPANSVCDDIEVYADELRKGIEAVLYTIRQQSKKSKSSSNVALADFIAPKESKITDYIGLFAVTTGLGIDELIKKFQDNHDDYNIIMVKALADRLAEAFAEFLHKKVRTEYWGYSSEEELSNEDLIKEKYKGIRPAPGYPSQPDHTEKITIFKLLDAEKNTGIKLTENLAMFPAASVCGLYFANPNAKYFTTGKILQDQVKDYQKRKGISLEETERWLQPILSYKI</sequence>
<keyword evidence="5" id="KW-0489">Methyltransferase</keyword>
<evidence type="ECO:0000256" key="1">
    <source>
        <dbReference type="ARBA" id="ARBA00022723"/>
    </source>
</evidence>
<dbReference type="Gene3D" id="1.10.288.10">
    <property type="entry name" value="Cobalamin-dependent Methionine Synthase, domain 2"/>
    <property type="match status" value="1"/>
</dbReference>
<dbReference type="PANTHER" id="PTHR45833">
    <property type="entry name" value="METHIONINE SYNTHASE"/>
    <property type="match status" value="1"/>
</dbReference>
<dbReference type="GO" id="GO:0046653">
    <property type="term" value="P:tetrahydrofolate metabolic process"/>
    <property type="evidence" value="ECO:0007669"/>
    <property type="project" value="TreeGrafter"/>
</dbReference>
<dbReference type="Gene3D" id="3.10.196.10">
    <property type="entry name" value="Vitamin B12-dependent methionine synthase, activation domain"/>
    <property type="match status" value="1"/>
</dbReference>
<dbReference type="GO" id="GO:0005829">
    <property type="term" value="C:cytosol"/>
    <property type="evidence" value="ECO:0007669"/>
    <property type="project" value="TreeGrafter"/>
</dbReference>
<feature type="domain" description="AdoMet activation" evidence="3">
    <location>
        <begin position="115"/>
        <end position="446"/>
    </location>
</feature>
<dbReference type="Gene3D" id="3.40.50.280">
    <property type="entry name" value="Cobalamin-binding domain"/>
    <property type="match status" value="1"/>
</dbReference>
<dbReference type="GO" id="GO:0032259">
    <property type="term" value="P:methylation"/>
    <property type="evidence" value="ECO:0007669"/>
    <property type="project" value="UniProtKB-KW"/>
</dbReference>
<dbReference type="InterPro" id="IPR004223">
    <property type="entry name" value="VitB12-dep_Met_synth_activ_dom"/>
</dbReference>
<dbReference type="GO" id="GO:0008705">
    <property type="term" value="F:methionine synthase activity"/>
    <property type="evidence" value="ECO:0007669"/>
    <property type="project" value="UniProtKB-EC"/>
</dbReference>
<dbReference type="GO" id="GO:0050667">
    <property type="term" value="P:homocysteine metabolic process"/>
    <property type="evidence" value="ECO:0007669"/>
    <property type="project" value="TreeGrafter"/>
</dbReference>
<dbReference type="PROSITE" id="PS50974">
    <property type="entry name" value="ADOMET_ACTIVATION"/>
    <property type="match status" value="1"/>
</dbReference>
<dbReference type="GO" id="GO:0046872">
    <property type="term" value="F:metal ion binding"/>
    <property type="evidence" value="ECO:0007669"/>
    <property type="project" value="UniProtKB-KW"/>
</dbReference>
<dbReference type="GO" id="GO:0031419">
    <property type="term" value="F:cobalamin binding"/>
    <property type="evidence" value="ECO:0007669"/>
    <property type="project" value="InterPro"/>
</dbReference>
<dbReference type="EMBL" id="UOGD01000121">
    <property type="protein sequence ID" value="VAX18953.1"/>
    <property type="molecule type" value="Genomic_DNA"/>
</dbReference>